<evidence type="ECO:0000313" key="8">
    <source>
        <dbReference type="Proteomes" id="UP000019804"/>
    </source>
</evidence>
<dbReference type="GO" id="GO:0008270">
    <property type="term" value="F:zinc ion binding"/>
    <property type="evidence" value="ECO:0007669"/>
    <property type="project" value="InterPro"/>
</dbReference>
<protein>
    <recommendedName>
        <fullName evidence="6">Zn(2)-C6 fungal-type domain-containing protein</fullName>
    </recommendedName>
</protein>
<accession>A0A017SQ36</accession>
<dbReference type="GO" id="GO:0001228">
    <property type="term" value="F:DNA-binding transcription activator activity, RNA polymerase II-specific"/>
    <property type="evidence" value="ECO:0007669"/>
    <property type="project" value="TreeGrafter"/>
</dbReference>
<dbReference type="RefSeq" id="XP_040642427.1">
    <property type="nucleotide sequence ID" value="XM_040778686.1"/>
</dbReference>
<dbReference type="InterPro" id="IPR053157">
    <property type="entry name" value="Sterol_Uptake_Regulator"/>
</dbReference>
<keyword evidence="3" id="KW-0804">Transcription</keyword>
<dbReference type="AlphaFoldDB" id="A0A017SQ36"/>
<dbReference type="STRING" id="1388766.A0A017SQ36"/>
<proteinExistence type="predicted"/>
<feature type="region of interest" description="Disordered" evidence="5">
    <location>
        <begin position="49"/>
        <end position="72"/>
    </location>
</feature>
<sequence length="394" mass="44239">MPRRAHKKSRKGCVECKRRHVKCDERRPKCVNCSISERHCEYLAEPVPTTTRAQTETSHTSRSSPAVVSISPAGMSPAGSVPALTQEEDYPAANMLHFELLYYLSKETIPSMELNFERIDVPVDELFRLCVSAPYTMNEALAFAALHLAIVSPPEKRDFYKAHAGHLQTQALSMFNAMKPEVNAETCGAIFLFSAMLGNHLMCDALVFRDTGFNNFMDKLCHSIRLLRGVRIVAGLSFRTLAETPLKPIFRYDVMPSERDEFLGPECGRLLDFIISARLGQSITDCYKDAIENLQLASNSAKSTPGFMSKSPIIAWPVRVPDEYFDALVARRPEALIIFAHYAVLLHSIRDSWLFCDSGLYLIQSINAFIGPEWEEWMAFPNSALDMGSAHFSN</sequence>
<dbReference type="InterPro" id="IPR036864">
    <property type="entry name" value="Zn2-C6_fun-type_DNA-bd_sf"/>
</dbReference>
<evidence type="ECO:0000256" key="5">
    <source>
        <dbReference type="SAM" id="MobiDB-lite"/>
    </source>
</evidence>
<gene>
    <name evidence="7" type="ORF">EURHEDRAFT_374793</name>
</gene>
<dbReference type="GO" id="GO:0003677">
    <property type="term" value="F:DNA binding"/>
    <property type="evidence" value="ECO:0007669"/>
    <property type="project" value="UniProtKB-KW"/>
</dbReference>
<reference evidence="8" key="1">
    <citation type="journal article" date="2014" name="Nat. Commun.">
        <title>Genomic adaptations of the halophilic Dead Sea filamentous fungus Eurotium rubrum.</title>
        <authorList>
            <person name="Kis-Papo T."/>
            <person name="Weig A.R."/>
            <person name="Riley R."/>
            <person name="Persoh D."/>
            <person name="Salamov A."/>
            <person name="Sun H."/>
            <person name="Lipzen A."/>
            <person name="Wasser S.P."/>
            <person name="Rambold G."/>
            <person name="Grigoriev I.V."/>
            <person name="Nevo E."/>
        </authorList>
    </citation>
    <scope>NUCLEOTIDE SEQUENCE [LARGE SCALE GENOMIC DNA]</scope>
    <source>
        <strain evidence="8">CBS 135680</strain>
    </source>
</reference>
<dbReference type="PANTHER" id="PTHR47784">
    <property type="entry name" value="STEROL UPTAKE CONTROL PROTEIN 2"/>
    <property type="match status" value="1"/>
</dbReference>
<keyword evidence="2" id="KW-0238">DNA-binding</keyword>
<evidence type="ECO:0000256" key="4">
    <source>
        <dbReference type="ARBA" id="ARBA00023242"/>
    </source>
</evidence>
<dbReference type="SMART" id="SM00066">
    <property type="entry name" value="GAL4"/>
    <property type="match status" value="1"/>
</dbReference>
<feature type="domain" description="Zn(2)-C6 fungal-type" evidence="6">
    <location>
        <begin position="12"/>
        <end position="42"/>
    </location>
</feature>
<dbReference type="PROSITE" id="PS50048">
    <property type="entry name" value="ZN2_CY6_FUNGAL_2"/>
    <property type="match status" value="1"/>
</dbReference>
<keyword evidence="1" id="KW-0805">Transcription regulation</keyword>
<dbReference type="Pfam" id="PF00172">
    <property type="entry name" value="Zn_clus"/>
    <property type="match status" value="1"/>
</dbReference>
<evidence type="ECO:0000256" key="3">
    <source>
        <dbReference type="ARBA" id="ARBA00023163"/>
    </source>
</evidence>
<dbReference type="InterPro" id="IPR001138">
    <property type="entry name" value="Zn2Cys6_DnaBD"/>
</dbReference>
<dbReference type="Gene3D" id="4.10.240.10">
    <property type="entry name" value="Zn(2)-C6 fungal-type DNA-binding domain"/>
    <property type="match status" value="1"/>
</dbReference>
<dbReference type="EMBL" id="KK088413">
    <property type="protein sequence ID" value="EYE98739.1"/>
    <property type="molecule type" value="Genomic_DNA"/>
</dbReference>
<dbReference type="PROSITE" id="PS00463">
    <property type="entry name" value="ZN2_CY6_FUNGAL_1"/>
    <property type="match status" value="1"/>
</dbReference>
<dbReference type="CDD" id="cd00067">
    <property type="entry name" value="GAL4"/>
    <property type="match status" value="1"/>
</dbReference>
<dbReference type="PANTHER" id="PTHR47784:SF4">
    <property type="entry name" value="ZN(II)2CYS6 TRANSCRIPTION FACTOR (EUROFUNG)"/>
    <property type="match status" value="1"/>
</dbReference>
<evidence type="ECO:0000256" key="2">
    <source>
        <dbReference type="ARBA" id="ARBA00023125"/>
    </source>
</evidence>
<evidence type="ECO:0000256" key="1">
    <source>
        <dbReference type="ARBA" id="ARBA00023015"/>
    </source>
</evidence>
<dbReference type="OrthoDB" id="4937900at2759"/>
<dbReference type="SUPFAM" id="SSF57701">
    <property type="entry name" value="Zn2/Cys6 DNA-binding domain"/>
    <property type="match status" value="1"/>
</dbReference>
<keyword evidence="4" id="KW-0539">Nucleus</keyword>
<dbReference type="HOGENOM" id="CLU_024934_2_0_1"/>
<organism evidence="7 8">
    <name type="scientific">Aspergillus ruber (strain CBS 135680)</name>
    <dbReference type="NCBI Taxonomy" id="1388766"/>
    <lineage>
        <taxon>Eukaryota</taxon>
        <taxon>Fungi</taxon>
        <taxon>Dikarya</taxon>
        <taxon>Ascomycota</taxon>
        <taxon>Pezizomycotina</taxon>
        <taxon>Eurotiomycetes</taxon>
        <taxon>Eurotiomycetidae</taxon>
        <taxon>Eurotiales</taxon>
        <taxon>Aspergillaceae</taxon>
        <taxon>Aspergillus</taxon>
        <taxon>Aspergillus subgen. Aspergillus</taxon>
    </lineage>
</organism>
<feature type="compositionally biased region" description="Polar residues" evidence="5">
    <location>
        <begin position="49"/>
        <end position="66"/>
    </location>
</feature>
<dbReference type="GeneID" id="63693810"/>
<keyword evidence="8" id="KW-1185">Reference proteome</keyword>
<name>A0A017SQ36_ASPRC</name>
<evidence type="ECO:0000313" key="7">
    <source>
        <dbReference type="EMBL" id="EYE98739.1"/>
    </source>
</evidence>
<dbReference type="Proteomes" id="UP000019804">
    <property type="component" value="Unassembled WGS sequence"/>
</dbReference>
<evidence type="ECO:0000259" key="6">
    <source>
        <dbReference type="PROSITE" id="PS50048"/>
    </source>
</evidence>